<keyword evidence="2" id="KW-0560">Oxidoreductase</keyword>
<evidence type="ECO:0000313" key="5">
    <source>
        <dbReference type="EMBL" id="OUM19923.1"/>
    </source>
</evidence>
<comment type="caution">
    <text evidence="5">The sequence shown here is derived from an EMBL/GenBank/DDBJ whole genome shotgun (WGS) entry which is preliminary data.</text>
</comment>
<dbReference type="Gene3D" id="3.30.360.10">
    <property type="entry name" value="Dihydrodipicolinate Reductase, domain 2"/>
    <property type="match status" value="1"/>
</dbReference>
<dbReference type="PANTHER" id="PTHR22604">
    <property type="entry name" value="OXIDOREDUCTASES"/>
    <property type="match status" value="1"/>
</dbReference>
<dbReference type="PANTHER" id="PTHR22604:SF105">
    <property type="entry name" value="TRANS-1,2-DIHYDROBENZENE-1,2-DIOL DEHYDROGENASE"/>
    <property type="match status" value="1"/>
</dbReference>
<accession>A0A252F2B2</accession>
<evidence type="ECO:0000256" key="1">
    <source>
        <dbReference type="ARBA" id="ARBA00010928"/>
    </source>
</evidence>
<sequence>MKKLRIGVVGLGDISHVYLTTLQKYSDLVTLCACASRTLEKAQRKAAEYGIPQAYACAEDLIREADVDLILNLTTPDMHYPLNKLALECGKHVYTEKPLAGSFAEGQELMQLAAQNNLRVGCAPDTFLGGRLQTCRDVLDAGTIGEVIGASAFVIYHGGETFHPNPAFFYHKGAGPLMDIGPYYVTALLSLLGPVSTCCAMSKRTFDTRPITSQPHCGEQIDVEVDTYTTGLMQFASGAIGTAMFSFDVWDSNLPRMELYGTKGTLCIPDIDPLDGPNIFGGDILLRTQDNYRWYQMPRAQADLDKDWIHIPITRPFRSTSHAENSRGIGLIDMVLAIAKNRPERASGAMALHSLEVMEHMLDSAQSQQFRTMQTTFDRPAPLPEDFPVR</sequence>
<evidence type="ECO:0000259" key="3">
    <source>
        <dbReference type="Pfam" id="PF01408"/>
    </source>
</evidence>
<dbReference type="InterPro" id="IPR055170">
    <property type="entry name" value="GFO_IDH_MocA-like_dom"/>
</dbReference>
<comment type="similarity">
    <text evidence="1">Belongs to the Gfo/Idh/MocA family.</text>
</comment>
<dbReference type="AlphaFoldDB" id="A0A252F2B2"/>
<proteinExistence type="inferred from homology"/>
<dbReference type="EMBL" id="NHOC01000009">
    <property type="protein sequence ID" value="OUM19923.1"/>
    <property type="molecule type" value="Genomic_DNA"/>
</dbReference>
<dbReference type="InterPro" id="IPR050984">
    <property type="entry name" value="Gfo/Idh/MocA_domain"/>
</dbReference>
<dbReference type="Proteomes" id="UP000194903">
    <property type="component" value="Unassembled WGS sequence"/>
</dbReference>
<protein>
    <submittedName>
        <fullName evidence="5">Oxidoreductase</fullName>
    </submittedName>
</protein>
<dbReference type="RefSeq" id="WP_087021117.1">
    <property type="nucleotide sequence ID" value="NZ_CP178353.1"/>
</dbReference>
<organism evidence="5 6">
    <name type="scientific">Butyricicoccus porcorum</name>
    <dbReference type="NCBI Taxonomy" id="1945634"/>
    <lineage>
        <taxon>Bacteria</taxon>
        <taxon>Bacillati</taxon>
        <taxon>Bacillota</taxon>
        <taxon>Clostridia</taxon>
        <taxon>Eubacteriales</taxon>
        <taxon>Butyricicoccaceae</taxon>
        <taxon>Butyricicoccus</taxon>
    </lineage>
</organism>
<dbReference type="Pfam" id="PF01408">
    <property type="entry name" value="GFO_IDH_MocA"/>
    <property type="match status" value="1"/>
</dbReference>
<evidence type="ECO:0000313" key="6">
    <source>
        <dbReference type="Proteomes" id="UP000194903"/>
    </source>
</evidence>
<dbReference type="Gene3D" id="3.40.50.720">
    <property type="entry name" value="NAD(P)-binding Rossmann-like Domain"/>
    <property type="match status" value="1"/>
</dbReference>
<dbReference type="Pfam" id="PF22725">
    <property type="entry name" value="GFO_IDH_MocA_C3"/>
    <property type="match status" value="1"/>
</dbReference>
<evidence type="ECO:0000256" key="2">
    <source>
        <dbReference type="ARBA" id="ARBA00023002"/>
    </source>
</evidence>
<feature type="domain" description="Gfo/Idh/MocA-like oxidoreductase N-terminal" evidence="3">
    <location>
        <begin position="4"/>
        <end position="120"/>
    </location>
</feature>
<name>A0A252F2B2_9FIRM</name>
<gene>
    <name evidence="5" type="ORF">CBW42_10615</name>
</gene>
<dbReference type="SUPFAM" id="SSF55347">
    <property type="entry name" value="Glyceraldehyde-3-phosphate dehydrogenase-like, C-terminal domain"/>
    <property type="match status" value="1"/>
</dbReference>
<reference evidence="5 6" key="1">
    <citation type="submission" date="2017-05" db="EMBL/GenBank/DDBJ databases">
        <title>Butyricicoccus porcorum sp. nov. a butyrate-producing bacterium from the swine intestinal tract.</title>
        <authorList>
            <person name="Trachsel J."/>
            <person name="Humphrey S."/>
            <person name="Allen H.K."/>
        </authorList>
    </citation>
    <scope>NUCLEOTIDE SEQUENCE [LARGE SCALE GENOMIC DNA]</scope>
    <source>
        <strain evidence="5">BB10</strain>
    </source>
</reference>
<evidence type="ECO:0000259" key="4">
    <source>
        <dbReference type="Pfam" id="PF22725"/>
    </source>
</evidence>
<dbReference type="InterPro" id="IPR000683">
    <property type="entry name" value="Gfo/Idh/MocA-like_OxRdtase_N"/>
</dbReference>
<dbReference type="OrthoDB" id="9815825at2"/>
<dbReference type="SUPFAM" id="SSF51735">
    <property type="entry name" value="NAD(P)-binding Rossmann-fold domains"/>
    <property type="match status" value="1"/>
</dbReference>
<keyword evidence="6" id="KW-1185">Reference proteome</keyword>
<feature type="domain" description="GFO/IDH/MocA-like oxidoreductase" evidence="4">
    <location>
        <begin position="133"/>
        <end position="266"/>
    </location>
</feature>
<dbReference type="GO" id="GO:0016491">
    <property type="term" value="F:oxidoreductase activity"/>
    <property type="evidence" value="ECO:0007669"/>
    <property type="project" value="UniProtKB-KW"/>
</dbReference>
<dbReference type="InterPro" id="IPR036291">
    <property type="entry name" value="NAD(P)-bd_dom_sf"/>
</dbReference>
<dbReference type="GO" id="GO:0000166">
    <property type="term" value="F:nucleotide binding"/>
    <property type="evidence" value="ECO:0007669"/>
    <property type="project" value="InterPro"/>
</dbReference>